<dbReference type="HOGENOM" id="CLU_044229_0_0_1"/>
<accession>J3NK00</accession>
<dbReference type="OrthoDB" id="5420724at2759"/>
<reference evidence="4" key="5">
    <citation type="submission" date="2018-04" db="UniProtKB">
        <authorList>
            <consortium name="EnsemblFungi"/>
        </authorList>
    </citation>
    <scope>IDENTIFICATION</scope>
    <source>
        <strain evidence="4">R3-111a-1</strain>
    </source>
</reference>
<dbReference type="RefSeq" id="XP_009217613.1">
    <property type="nucleotide sequence ID" value="XM_009219349.1"/>
</dbReference>
<dbReference type="GeneID" id="20342040"/>
<dbReference type="PANTHER" id="PTHR42069:SF1">
    <property type="entry name" value="MARVEL DOMAIN-CONTAINING PROTEIN"/>
    <property type="match status" value="1"/>
</dbReference>
<evidence type="ECO:0000256" key="2">
    <source>
        <dbReference type="SAM" id="Phobius"/>
    </source>
</evidence>
<evidence type="ECO:0000313" key="4">
    <source>
        <dbReference type="EnsemblFungi" id="EJT81604"/>
    </source>
</evidence>
<evidence type="ECO:0000313" key="3">
    <source>
        <dbReference type="EMBL" id="EJT81604.1"/>
    </source>
</evidence>
<reference evidence="4" key="4">
    <citation type="journal article" date="2015" name="G3 (Bethesda)">
        <title>Genome sequences of three phytopathogenic species of the Magnaporthaceae family of fungi.</title>
        <authorList>
            <person name="Okagaki L.H."/>
            <person name="Nunes C.C."/>
            <person name="Sailsbery J."/>
            <person name="Clay B."/>
            <person name="Brown D."/>
            <person name="John T."/>
            <person name="Oh Y."/>
            <person name="Young N."/>
            <person name="Fitzgerald M."/>
            <person name="Haas B.J."/>
            <person name="Zeng Q."/>
            <person name="Young S."/>
            <person name="Adiconis X."/>
            <person name="Fan L."/>
            <person name="Levin J.Z."/>
            <person name="Mitchell T.K."/>
            <person name="Okubara P.A."/>
            <person name="Farman M.L."/>
            <person name="Kohn L.M."/>
            <person name="Birren B."/>
            <person name="Ma L.-J."/>
            <person name="Dean R.A."/>
        </authorList>
    </citation>
    <scope>NUCLEOTIDE SEQUENCE</scope>
    <source>
        <strain evidence="4">R3-111a-1</strain>
    </source>
</reference>
<feature type="transmembrane region" description="Helical" evidence="2">
    <location>
        <begin position="194"/>
        <end position="218"/>
    </location>
</feature>
<sequence>MAFGDEKKRPAALNLSPIRKSSTSSTSSTSSLKNPRTPRFAEATSIHSPIEDTGKKPFDDEKAYRAQAQPSDMGFGYINNNEATAVPMTPMSPLKSAMRAPGMPARKIDNPLSPTFREEQILERREASTDVMQAKDLKIKTRVRMAKFALRGVNFSCSLIILAMISTTFTIFNATRSLPTQNGMPSWSTTTNPWPQILVLTVACISLCICITVFWAYCRGGHRRAEKVGVYYTLFAVGWFIFSMIMWVIAAAVFQSQRSNSGNQDMWGWSCVQNHRSELYDDKVDYALLCRLQNWSFVCIIIEIVIEVIAIILYSIVFYRYYSKRKLHKSMDSRDKARSDLYLAQLRTQSAPNTPGFGPKSPAFSQYAMSPRFPPQAYRSLGDIEEASPFTPGGRPMPEPQSSFGPAAPAQTFKLQAPPVKAPSATPKTAQNGFDSPASSTAGPASSFYAPAAAPAAAPQAPGEAQYDAVPIPGAYADAVVKSPPPNQSTFR</sequence>
<dbReference type="eggNOG" id="ENOG502RFD2">
    <property type="taxonomic scope" value="Eukaryota"/>
</dbReference>
<keyword evidence="2" id="KW-0812">Transmembrane</keyword>
<name>J3NK00_GAET3</name>
<keyword evidence="5" id="KW-1185">Reference proteome</keyword>
<feature type="region of interest" description="Disordered" evidence="1">
    <location>
        <begin position="385"/>
        <end position="466"/>
    </location>
</feature>
<reference evidence="5" key="1">
    <citation type="submission" date="2010-07" db="EMBL/GenBank/DDBJ databases">
        <title>The genome sequence of Gaeumannomyces graminis var. tritici strain R3-111a-1.</title>
        <authorList>
            <consortium name="The Broad Institute Genome Sequencing Platform"/>
            <person name="Ma L.-J."/>
            <person name="Dead R."/>
            <person name="Young S."/>
            <person name="Zeng Q."/>
            <person name="Koehrsen M."/>
            <person name="Alvarado L."/>
            <person name="Berlin A."/>
            <person name="Chapman S.B."/>
            <person name="Chen Z."/>
            <person name="Freedman E."/>
            <person name="Gellesch M."/>
            <person name="Goldberg J."/>
            <person name="Griggs A."/>
            <person name="Gujja S."/>
            <person name="Heilman E.R."/>
            <person name="Heiman D."/>
            <person name="Hepburn T."/>
            <person name="Howarth C."/>
            <person name="Jen D."/>
            <person name="Larson L."/>
            <person name="Mehta T."/>
            <person name="Neiman D."/>
            <person name="Pearson M."/>
            <person name="Roberts A."/>
            <person name="Saif S."/>
            <person name="Shea T."/>
            <person name="Shenoy N."/>
            <person name="Sisk P."/>
            <person name="Stolte C."/>
            <person name="Sykes S."/>
            <person name="Walk T."/>
            <person name="White J."/>
            <person name="Yandava C."/>
            <person name="Haas B."/>
            <person name="Nusbaum C."/>
            <person name="Birren B."/>
        </authorList>
    </citation>
    <scope>NUCLEOTIDE SEQUENCE [LARGE SCALE GENOMIC DNA]</scope>
    <source>
        <strain evidence="5">R3-111a-1</strain>
    </source>
</reference>
<dbReference type="VEuPathDB" id="FungiDB:GGTG_01582"/>
<dbReference type="STRING" id="644352.J3NK00"/>
<feature type="region of interest" description="Disordered" evidence="1">
    <location>
        <begin position="1"/>
        <end position="57"/>
    </location>
</feature>
<gene>
    <name evidence="4" type="primary">20342040</name>
    <name evidence="3" type="ORF">GGTG_01582</name>
</gene>
<feature type="compositionally biased region" description="Low complexity" evidence="1">
    <location>
        <begin position="21"/>
        <end position="31"/>
    </location>
</feature>
<dbReference type="EnsemblFungi" id="EJT81604">
    <property type="protein sequence ID" value="EJT81604"/>
    <property type="gene ID" value="GGTG_01582"/>
</dbReference>
<proteinExistence type="predicted"/>
<evidence type="ECO:0008006" key="6">
    <source>
        <dbReference type="Google" id="ProtNLM"/>
    </source>
</evidence>
<reference evidence="3" key="3">
    <citation type="submission" date="2010-09" db="EMBL/GenBank/DDBJ databases">
        <title>Annotation of Gaeumannomyces graminis var. tritici R3-111a-1.</title>
        <authorList>
            <consortium name="The Broad Institute Genome Sequencing Platform"/>
            <person name="Ma L.-J."/>
            <person name="Dead R."/>
            <person name="Young S.K."/>
            <person name="Zeng Q."/>
            <person name="Gargeya S."/>
            <person name="Fitzgerald M."/>
            <person name="Haas B."/>
            <person name="Abouelleil A."/>
            <person name="Alvarado L."/>
            <person name="Arachchi H.M."/>
            <person name="Berlin A."/>
            <person name="Brown A."/>
            <person name="Chapman S.B."/>
            <person name="Chen Z."/>
            <person name="Dunbar C."/>
            <person name="Freedman E."/>
            <person name="Gearin G."/>
            <person name="Gellesch M."/>
            <person name="Goldberg J."/>
            <person name="Griggs A."/>
            <person name="Gujja S."/>
            <person name="Heiman D."/>
            <person name="Howarth C."/>
            <person name="Larson L."/>
            <person name="Lui A."/>
            <person name="MacDonald P.J.P."/>
            <person name="Mehta T."/>
            <person name="Montmayeur A."/>
            <person name="Murphy C."/>
            <person name="Neiman D."/>
            <person name="Pearson M."/>
            <person name="Priest M."/>
            <person name="Roberts A."/>
            <person name="Saif S."/>
            <person name="Shea T."/>
            <person name="Shenoy N."/>
            <person name="Sisk P."/>
            <person name="Stolte C."/>
            <person name="Sykes S."/>
            <person name="Yandava C."/>
            <person name="Wortman J."/>
            <person name="Nusbaum C."/>
            <person name="Birren B."/>
        </authorList>
    </citation>
    <scope>NUCLEOTIDE SEQUENCE</scope>
    <source>
        <strain evidence="3">R3-111a-1</strain>
    </source>
</reference>
<dbReference type="EMBL" id="GL385395">
    <property type="protein sequence ID" value="EJT81604.1"/>
    <property type="molecule type" value="Genomic_DNA"/>
</dbReference>
<reference evidence="3" key="2">
    <citation type="submission" date="2010-07" db="EMBL/GenBank/DDBJ databases">
        <authorList>
            <consortium name="The Broad Institute Genome Sequencing Platform"/>
            <consortium name="Broad Institute Genome Sequencing Center for Infectious Disease"/>
            <person name="Ma L.-J."/>
            <person name="Dead R."/>
            <person name="Young S."/>
            <person name="Zeng Q."/>
            <person name="Koehrsen M."/>
            <person name="Alvarado L."/>
            <person name="Berlin A."/>
            <person name="Chapman S.B."/>
            <person name="Chen Z."/>
            <person name="Freedman E."/>
            <person name="Gellesch M."/>
            <person name="Goldberg J."/>
            <person name="Griggs A."/>
            <person name="Gujja S."/>
            <person name="Heilman E.R."/>
            <person name="Heiman D."/>
            <person name="Hepburn T."/>
            <person name="Howarth C."/>
            <person name="Jen D."/>
            <person name="Larson L."/>
            <person name="Mehta T."/>
            <person name="Neiman D."/>
            <person name="Pearson M."/>
            <person name="Roberts A."/>
            <person name="Saif S."/>
            <person name="Shea T."/>
            <person name="Shenoy N."/>
            <person name="Sisk P."/>
            <person name="Stolte C."/>
            <person name="Sykes S."/>
            <person name="Walk T."/>
            <person name="White J."/>
            <person name="Yandava C."/>
            <person name="Haas B."/>
            <person name="Nusbaum C."/>
            <person name="Birren B."/>
        </authorList>
    </citation>
    <scope>NUCLEOTIDE SEQUENCE</scope>
    <source>
        <strain evidence="3">R3-111a-1</strain>
    </source>
</reference>
<keyword evidence="2" id="KW-1133">Transmembrane helix</keyword>
<feature type="transmembrane region" description="Helical" evidence="2">
    <location>
        <begin position="148"/>
        <end position="174"/>
    </location>
</feature>
<dbReference type="Proteomes" id="UP000006039">
    <property type="component" value="Unassembled WGS sequence"/>
</dbReference>
<evidence type="ECO:0000313" key="5">
    <source>
        <dbReference type="Proteomes" id="UP000006039"/>
    </source>
</evidence>
<protein>
    <recommendedName>
        <fullName evidence="6">Hyphal anastamosis-8 protein</fullName>
    </recommendedName>
</protein>
<evidence type="ECO:0000256" key="1">
    <source>
        <dbReference type="SAM" id="MobiDB-lite"/>
    </source>
</evidence>
<dbReference type="PANTHER" id="PTHR42069">
    <property type="entry name" value="HYPHAL ANASTAMOSIS-8 PROTEIN"/>
    <property type="match status" value="1"/>
</dbReference>
<feature type="transmembrane region" description="Helical" evidence="2">
    <location>
        <begin position="230"/>
        <end position="254"/>
    </location>
</feature>
<feature type="transmembrane region" description="Helical" evidence="2">
    <location>
        <begin position="295"/>
        <end position="322"/>
    </location>
</feature>
<keyword evidence="2" id="KW-0472">Membrane</keyword>
<dbReference type="AlphaFoldDB" id="J3NK00"/>
<feature type="compositionally biased region" description="Low complexity" evidence="1">
    <location>
        <begin position="436"/>
        <end position="466"/>
    </location>
</feature>
<organism evidence="3">
    <name type="scientific">Gaeumannomyces tritici (strain R3-111a-1)</name>
    <name type="common">Wheat and barley take-all root rot fungus</name>
    <name type="synonym">Gaeumannomyces graminis var. tritici</name>
    <dbReference type="NCBI Taxonomy" id="644352"/>
    <lineage>
        <taxon>Eukaryota</taxon>
        <taxon>Fungi</taxon>
        <taxon>Dikarya</taxon>
        <taxon>Ascomycota</taxon>
        <taxon>Pezizomycotina</taxon>
        <taxon>Sordariomycetes</taxon>
        <taxon>Sordariomycetidae</taxon>
        <taxon>Magnaporthales</taxon>
        <taxon>Magnaporthaceae</taxon>
        <taxon>Gaeumannomyces</taxon>
    </lineage>
</organism>